<dbReference type="AlphaFoldDB" id="A0A0V1L9T8"/>
<dbReference type="EMBL" id="JYDW01000096">
    <property type="protein sequence ID" value="KRZ56328.1"/>
    <property type="molecule type" value="Genomic_DNA"/>
</dbReference>
<accession>A0A0V1L9T8</accession>
<protein>
    <submittedName>
        <fullName evidence="1">Uncharacterized protein</fullName>
    </submittedName>
</protein>
<evidence type="ECO:0000313" key="1">
    <source>
        <dbReference type="EMBL" id="KRZ56328.1"/>
    </source>
</evidence>
<gene>
    <name evidence="1" type="ORF">T02_598</name>
</gene>
<sequence>MTLRFSTLTTDPISVVYILPPPNGSVSRPSLTVADSSWTSFATGRVITLVNVWILADLTVPSLPKCNSALGSRVVVLQDQHQIVHFWLGWGRSPFLSLHQFRKTPTAPPFRKELLTVSPSVAPLRELPFWLAAILGHELQLPGSPRTHDRSATETVIKGGVRGLHPPRMSVKRFSEDLPQRFLDRADEAFPVASHPRGSLRDEFPVDAVAYQLTLDSVHVHVSPELPQL</sequence>
<proteinExistence type="predicted"/>
<comment type="caution">
    <text evidence="1">The sequence shown here is derived from an EMBL/GenBank/DDBJ whole genome shotgun (WGS) entry which is preliminary data.</text>
</comment>
<organism evidence="1 2">
    <name type="scientific">Trichinella nativa</name>
    <dbReference type="NCBI Taxonomy" id="6335"/>
    <lineage>
        <taxon>Eukaryota</taxon>
        <taxon>Metazoa</taxon>
        <taxon>Ecdysozoa</taxon>
        <taxon>Nematoda</taxon>
        <taxon>Enoplea</taxon>
        <taxon>Dorylaimia</taxon>
        <taxon>Trichinellida</taxon>
        <taxon>Trichinellidae</taxon>
        <taxon>Trichinella</taxon>
    </lineage>
</organism>
<keyword evidence="2" id="KW-1185">Reference proteome</keyword>
<dbReference type="Proteomes" id="UP000054721">
    <property type="component" value="Unassembled WGS sequence"/>
</dbReference>
<evidence type="ECO:0000313" key="2">
    <source>
        <dbReference type="Proteomes" id="UP000054721"/>
    </source>
</evidence>
<dbReference type="OrthoDB" id="5920582at2759"/>
<name>A0A0V1L9T8_9BILA</name>
<reference evidence="1 2" key="1">
    <citation type="submission" date="2015-05" db="EMBL/GenBank/DDBJ databases">
        <title>Evolution of Trichinella species and genotypes.</title>
        <authorList>
            <person name="Korhonen P.K."/>
            <person name="Edoardo P."/>
            <person name="Giuseppe L.R."/>
            <person name="Gasser R.B."/>
        </authorList>
    </citation>
    <scope>NUCLEOTIDE SEQUENCE [LARGE SCALE GENOMIC DNA]</scope>
    <source>
        <strain evidence="1">ISS10</strain>
    </source>
</reference>